<dbReference type="EMBL" id="JABFAD010000004">
    <property type="protein sequence ID" value="MBA0795252.1"/>
    <property type="molecule type" value="Genomic_DNA"/>
</dbReference>
<evidence type="ECO:0000313" key="1">
    <source>
        <dbReference type="EMBL" id="MBA0795252.1"/>
    </source>
</evidence>
<accession>A0A7J9GCF8</accession>
<gene>
    <name evidence="1" type="ORF">Gohar_006143</name>
</gene>
<organism evidence="1 2">
    <name type="scientific">Gossypium harknessii</name>
    <dbReference type="NCBI Taxonomy" id="34285"/>
    <lineage>
        <taxon>Eukaryota</taxon>
        <taxon>Viridiplantae</taxon>
        <taxon>Streptophyta</taxon>
        <taxon>Embryophyta</taxon>
        <taxon>Tracheophyta</taxon>
        <taxon>Spermatophyta</taxon>
        <taxon>Magnoliopsida</taxon>
        <taxon>eudicotyledons</taxon>
        <taxon>Gunneridae</taxon>
        <taxon>Pentapetalae</taxon>
        <taxon>rosids</taxon>
        <taxon>malvids</taxon>
        <taxon>Malvales</taxon>
        <taxon>Malvaceae</taxon>
        <taxon>Malvoideae</taxon>
        <taxon>Gossypium</taxon>
    </lineage>
</organism>
<reference evidence="1 2" key="1">
    <citation type="journal article" date="2019" name="Genome Biol. Evol.">
        <title>Insights into the evolution of the New World diploid cottons (Gossypium, subgenus Houzingenia) based on genome sequencing.</title>
        <authorList>
            <person name="Grover C.E."/>
            <person name="Arick M.A. 2nd"/>
            <person name="Thrash A."/>
            <person name="Conover J.L."/>
            <person name="Sanders W.S."/>
            <person name="Peterson D.G."/>
            <person name="Frelichowski J.E."/>
            <person name="Scheffler J.A."/>
            <person name="Scheffler B.E."/>
            <person name="Wendel J.F."/>
        </authorList>
    </citation>
    <scope>NUCLEOTIDE SEQUENCE [LARGE SCALE GENOMIC DNA]</scope>
    <source>
        <strain evidence="1">0</strain>
        <tissue evidence="1">Leaf</tissue>
    </source>
</reference>
<evidence type="ECO:0000313" key="2">
    <source>
        <dbReference type="Proteomes" id="UP000593560"/>
    </source>
</evidence>
<keyword evidence="2" id="KW-1185">Reference proteome</keyword>
<protein>
    <submittedName>
        <fullName evidence="1">Uncharacterized protein</fullName>
    </submittedName>
</protein>
<dbReference type="AlphaFoldDB" id="A0A7J9GCF8"/>
<sequence length="28" mass="3195">MSSPMLMNQAVANTLLYWPLQLSAWKIS</sequence>
<comment type="caution">
    <text evidence="1">The sequence shown here is derived from an EMBL/GenBank/DDBJ whole genome shotgun (WGS) entry which is preliminary data.</text>
</comment>
<name>A0A7J9GCF8_9ROSI</name>
<proteinExistence type="predicted"/>
<dbReference type="Proteomes" id="UP000593560">
    <property type="component" value="Unassembled WGS sequence"/>
</dbReference>